<dbReference type="InterPro" id="IPR006286">
    <property type="entry name" value="C56_PfpI-like"/>
</dbReference>
<comment type="similarity">
    <text evidence="1">Belongs to the peptidase C56 family.</text>
</comment>
<keyword evidence="2" id="KW-0645">Protease</keyword>
<keyword evidence="2" id="KW-0378">Hydrolase</keyword>
<dbReference type="Gene3D" id="3.40.50.880">
    <property type="match status" value="1"/>
</dbReference>
<dbReference type="PROSITE" id="PS51276">
    <property type="entry name" value="PEPTIDASE_C56_PFPI"/>
    <property type="match status" value="1"/>
</dbReference>
<dbReference type="InterPro" id="IPR002818">
    <property type="entry name" value="DJ-1/PfpI"/>
</dbReference>
<accession>A0A2M9DBY6</accession>
<dbReference type="STRING" id="1267768.BV394_13350"/>
<dbReference type="AlphaFoldDB" id="A0A1U7DL19"/>
<gene>
    <name evidence="2" type="ORF">BV394_13350</name>
</gene>
<dbReference type="InterPro" id="IPR029062">
    <property type="entry name" value="Class_I_gatase-like"/>
</dbReference>
<sequence>MTDIAKSTILVMATHGFEQSELESARDQLLRAGASVYVASPDGQPIRGWHNGNWGEDVSADLRISDAQAARFDALVLPGGQLNSDSLRLDDEAIALIRDFVSMGRTVAAICHAPWLLIDAAAVEGRTITSWPSLRRDLENAGAKVVEAQVATDNGIVTSRKPEDIDAFVAKIIEEIETGPHHRDAA</sequence>
<protein>
    <submittedName>
        <fullName evidence="2">Protease</fullName>
    </submittedName>
</protein>
<dbReference type="PANTHER" id="PTHR42733">
    <property type="entry name" value="DJ-1 PROTEIN"/>
    <property type="match status" value="1"/>
</dbReference>
<dbReference type="CDD" id="cd03134">
    <property type="entry name" value="GATase1_PfpI_like"/>
    <property type="match status" value="1"/>
</dbReference>
<organism evidence="2 3">
    <name type="scientific">Brevirhabdus pacifica</name>
    <dbReference type="NCBI Taxonomy" id="1267768"/>
    <lineage>
        <taxon>Bacteria</taxon>
        <taxon>Pseudomonadati</taxon>
        <taxon>Pseudomonadota</taxon>
        <taxon>Alphaproteobacteria</taxon>
        <taxon>Rhodobacterales</taxon>
        <taxon>Paracoccaceae</taxon>
        <taxon>Brevirhabdus</taxon>
    </lineage>
</organism>
<name>A0A1U7DL19_9RHOB</name>
<dbReference type="GO" id="GO:0008233">
    <property type="term" value="F:peptidase activity"/>
    <property type="evidence" value="ECO:0007669"/>
    <property type="project" value="UniProtKB-KW"/>
</dbReference>
<dbReference type="Proteomes" id="UP000187266">
    <property type="component" value="Chromosome"/>
</dbReference>
<dbReference type="OrthoDB" id="9792284at2"/>
<keyword evidence="3" id="KW-1185">Reference proteome</keyword>
<dbReference type="Pfam" id="PF01965">
    <property type="entry name" value="DJ-1_PfpI"/>
    <property type="match status" value="1"/>
</dbReference>
<dbReference type="GO" id="GO:0006508">
    <property type="term" value="P:proteolysis"/>
    <property type="evidence" value="ECO:0007669"/>
    <property type="project" value="UniProtKB-KW"/>
</dbReference>
<dbReference type="EMBL" id="CP019124">
    <property type="protein sequence ID" value="APX90579.1"/>
    <property type="molecule type" value="Genomic_DNA"/>
</dbReference>
<evidence type="ECO:0000313" key="2">
    <source>
        <dbReference type="EMBL" id="APX90579.1"/>
    </source>
</evidence>
<dbReference type="RefSeq" id="WP_076980596.1">
    <property type="nucleotide sequence ID" value="NZ_CP019124.1"/>
</dbReference>
<dbReference type="SUPFAM" id="SSF52317">
    <property type="entry name" value="Class I glutamine amidotransferase-like"/>
    <property type="match status" value="1"/>
</dbReference>
<dbReference type="PANTHER" id="PTHR42733:SF12">
    <property type="entry name" value="PROTEINASE"/>
    <property type="match status" value="1"/>
</dbReference>
<evidence type="ECO:0000313" key="3">
    <source>
        <dbReference type="Proteomes" id="UP000187266"/>
    </source>
</evidence>
<reference evidence="2 3" key="1">
    <citation type="submission" date="2017-01" db="EMBL/GenBank/DDBJ databases">
        <title>Genomic analysis of Xuhuaishuia manganoxidans DY6-4.</title>
        <authorList>
            <person name="Wang X."/>
        </authorList>
    </citation>
    <scope>NUCLEOTIDE SEQUENCE [LARGE SCALE GENOMIC DNA]</scope>
    <source>
        <strain evidence="2 3">DY6-4</strain>
    </source>
</reference>
<evidence type="ECO:0000256" key="1">
    <source>
        <dbReference type="ARBA" id="ARBA00008542"/>
    </source>
</evidence>
<proteinExistence type="inferred from homology"/>
<accession>A0A1U7DL19</accession>